<protein>
    <submittedName>
        <fullName evidence="1">Uncharacterized protein</fullName>
    </submittedName>
</protein>
<dbReference type="AlphaFoldDB" id="A0A080M7P0"/>
<gene>
    <name evidence="1" type="ORF">AW06_001543</name>
</gene>
<keyword evidence="2" id="KW-1185">Reference proteome</keyword>
<organism evidence="1 2">
    <name type="scientific">Candidatus Accumulibacter cognatus</name>
    <dbReference type="NCBI Taxonomy" id="2954383"/>
    <lineage>
        <taxon>Bacteria</taxon>
        <taxon>Pseudomonadati</taxon>
        <taxon>Pseudomonadota</taxon>
        <taxon>Betaproteobacteria</taxon>
        <taxon>Candidatus Accumulibacter</taxon>
    </lineage>
</organism>
<accession>A0A080M7P0</accession>
<name>A0A080M7P0_9PROT</name>
<reference evidence="1" key="1">
    <citation type="submission" date="2014-02" db="EMBL/GenBank/DDBJ databases">
        <title>Expanding our view of genomic diversity in Candidatus Accumulibacter clades.</title>
        <authorList>
            <person name="Skennerton C.T."/>
            <person name="Barr J.J."/>
            <person name="Slater F.R."/>
            <person name="Bond P.L."/>
            <person name="Tyson G.W."/>
        </authorList>
    </citation>
    <scope>NUCLEOTIDE SEQUENCE [LARGE SCALE GENOMIC DNA]</scope>
</reference>
<evidence type="ECO:0000313" key="1">
    <source>
        <dbReference type="EMBL" id="KFB77307.1"/>
    </source>
</evidence>
<dbReference type="STRING" id="1453999.AW06_001543"/>
<proteinExistence type="predicted"/>
<dbReference type="RefSeq" id="WP_273704441.1">
    <property type="nucleotide sequence ID" value="NZ_JDST02000030.1"/>
</dbReference>
<dbReference type="EMBL" id="JDST02000030">
    <property type="protein sequence ID" value="KFB77307.1"/>
    <property type="molecule type" value="Genomic_DNA"/>
</dbReference>
<comment type="caution">
    <text evidence="1">The sequence shown here is derived from an EMBL/GenBank/DDBJ whole genome shotgun (WGS) entry which is preliminary data.</text>
</comment>
<sequence length="41" mass="4539">MISMLWLGNVMAVKPDSFQSSLLRDVRLFAAVTSLSKEALI</sequence>
<dbReference type="Proteomes" id="UP000021315">
    <property type="component" value="Unassembled WGS sequence"/>
</dbReference>
<evidence type="ECO:0000313" key="2">
    <source>
        <dbReference type="Proteomes" id="UP000021315"/>
    </source>
</evidence>